<dbReference type="Gene3D" id="1.20.120.350">
    <property type="entry name" value="Voltage-gated potassium channels. Chain C"/>
    <property type="match status" value="1"/>
</dbReference>
<feature type="transmembrane region" description="Helical" evidence="6">
    <location>
        <begin position="283"/>
        <end position="300"/>
    </location>
</feature>
<keyword evidence="10" id="KW-1185">Reference proteome</keyword>
<dbReference type="Gene3D" id="1.10.287.70">
    <property type="match status" value="1"/>
</dbReference>
<feature type="transmembrane region" description="Helical" evidence="6">
    <location>
        <begin position="321"/>
        <end position="342"/>
    </location>
</feature>
<dbReference type="GO" id="GO:0001518">
    <property type="term" value="C:voltage-gated sodium channel complex"/>
    <property type="evidence" value="ECO:0007669"/>
    <property type="project" value="TreeGrafter"/>
</dbReference>
<organism evidence="8 10">
    <name type="scientific">Cymbomonas tetramitiformis</name>
    <dbReference type="NCBI Taxonomy" id="36881"/>
    <lineage>
        <taxon>Eukaryota</taxon>
        <taxon>Viridiplantae</taxon>
        <taxon>Chlorophyta</taxon>
        <taxon>Pyramimonadophyceae</taxon>
        <taxon>Pyramimonadales</taxon>
        <taxon>Pyramimonadaceae</taxon>
        <taxon>Cymbomonas</taxon>
    </lineage>
</organism>
<feature type="transmembrane region" description="Helical" evidence="6">
    <location>
        <begin position="170"/>
        <end position="190"/>
    </location>
</feature>
<evidence type="ECO:0000313" key="9">
    <source>
        <dbReference type="EMBL" id="KAK3275387.1"/>
    </source>
</evidence>
<protein>
    <recommendedName>
        <fullName evidence="7">Ion transport domain-containing protein</fullName>
    </recommendedName>
</protein>
<feature type="compositionally biased region" description="Polar residues" evidence="5">
    <location>
        <begin position="517"/>
        <end position="532"/>
    </location>
</feature>
<evidence type="ECO:0000256" key="1">
    <source>
        <dbReference type="ARBA" id="ARBA00004141"/>
    </source>
</evidence>
<evidence type="ECO:0000259" key="7">
    <source>
        <dbReference type="Pfam" id="PF00520"/>
    </source>
</evidence>
<evidence type="ECO:0000313" key="8">
    <source>
        <dbReference type="EMBL" id="KAK3254076.1"/>
    </source>
</evidence>
<comment type="caution">
    <text evidence="8">The sequence shown here is derived from an EMBL/GenBank/DDBJ whole genome shotgun (WGS) entry which is preliminary data.</text>
</comment>
<keyword evidence="3 6" id="KW-1133">Transmembrane helix</keyword>
<dbReference type="Proteomes" id="UP001190700">
    <property type="component" value="Unassembled WGS sequence"/>
</dbReference>
<feature type="transmembrane region" description="Helical" evidence="6">
    <location>
        <begin position="129"/>
        <end position="149"/>
    </location>
</feature>
<accession>A0AAE0F6R0</accession>
<sequence>MAALIIAALKRKERDKEVKQKRRAEEAQLSQLEGFVEEINNRNQQAAQHAAINTGIDKTGISSVENEIYESHPEVEDPKNDQTQFAPEAPAAVVSPPLSDENRFMNTKPADDIIVETDYLFRQYEVRQFYQSSTVQISVAILITVNFVINAAEKQVQEQEADIVFEVFEILFTVIFSVELFINMYAYYWYPFWTSGWNIFDFIVVGVALSSILFDGLPGIATLRLLRAFRVFRLFKRLKSLRKILLALEAAIPGCSNAFLILVLVSSIYSILGVEFFGEIDPYYFATFFQSLFTMFQIMTGESWSEIARPIIDEYPQAAMFFITYILVANIVLVNVIIAALLEEMVGDEDSDEEEYVMTQPGSVLDPKAALKRAPSVRWNNLLDTIATQNNPPKLSGTPAPEPAASPVQTSKREPRTSLPPGTLGAALVKAMRASGHMKSENTTIGESLISALKAKGKLPGTNAGAASASSDAAVDVNAEILAKLSKLDGKVSGLFRECASRFSELENQLNQLKQLSVGSSQQQSATYSSGMQGEPERPPTEKQIVYKTPKGTLSTSLNASPAAPYQNSSENNVSSSPKVSRSPTALQRSESLQIRQRQSQAVSSLMGLTWVDEWNADRADALDLSIERDG</sequence>
<keyword evidence="2 6" id="KW-0812">Transmembrane</keyword>
<gene>
    <name evidence="9" type="ORF">CYMTET_16484</name>
    <name evidence="8" type="ORF">CYMTET_36695</name>
</gene>
<reference evidence="8" key="2">
    <citation type="submission" date="2023-06" db="EMBL/GenBank/DDBJ databases">
        <title>Long-read-based genome assembly of the green algal bacterivore Cymbomonas tetramitiformis.</title>
        <authorList>
            <person name="Gyaltshen Y."/>
            <person name="Rozenberg A."/>
            <person name="Paasch A."/>
            <person name="Burns J.A."/>
            <person name="Warring S."/>
            <person name="Larson R."/>
            <person name="Maurer-Alcala X."/>
            <person name="Dacks J."/>
            <person name="Kim E."/>
        </authorList>
    </citation>
    <scope>NUCLEOTIDE SEQUENCE</scope>
    <source>
        <strain evidence="8">PLY_AMNH</strain>
    </source>
</reference>
<name>A0AAE0F6R0_9CHLO</name>
<feature type="region of interest" description="Disordered" evidence="5">
    <location>
        <begin position="517"/>
        <end position="541"/>
    </location>
</feature>
<feature type="region of interest" description="Disordered" evidence="5">
    <location>
        <begin position="388"/>
        <end position="423"/>
    </location>
</feature>
<dbReference type="InterPro" id="IPR043203">
    <property type="entry name" value="VGCC_Ca_Na"/>
</dbReference>
<dbReference type="PANTHER" id="PTHR10037">
    <property type="entry name" value="VOLTAGE-GATED CATION CHANNEL CALCIUM AND SODIUM"/>
    <property type="match status" value="1"/>
</dbReference>
<feature type="transmembrane region" description="Helical" evidence="6">
    <location>
        <begin position="244"/>
        <end position="271"/>
    </location>
</feature>
<dbReference type="EMBL" id="LGRX02024192">
    <property type="protein sequence ID" value="KAK3254076.1"/>
    <property type="molecule type" value="Genomic_DNA"/>
</dbReference>
<dbReference type="AlphaFoldDB" id="A0AAE0F6R0"/>
<evidence type="ECO:0000256" key="5">
    <source>
        <dbReference type="SAM" id="MobiDB-lite"/>
    </source>
</evidence>
<dbReference type="PANTHER" id="PTHR10037:SF62">
    <property type="entry name" value="SODIUM CHANNEL PROTEIN 60E"/>
    <property type="match status" value="1"/>
</dbReference>
<dbReference type="InterPro" id="IPR027359">
    <property type="entry name" value="Volt_channel_dom_sf"/>
</dbReference>
<dbReference type="GO" id="GO:0005248">
    <property type="term" value="F:voltage-gated sodium channel activity"/>
    <property type="evidence" value="ECO:0007669"/>
    <property type="project" value="TreeGrafter"/>
</dbReference>
<evidence type="ECO:0000256" key="6">
    <source>
        <dbReference type="SAM" id="Phobius"/>
    </source>
</evidence>
<dbReference type="InterPro" id="IPR005821">
    <property type="entry name" value="Ion_trans_dom"/>
</dbReference>
<reference evidence="8 10" key="1">
    <citation type="journal article" date="2015" name="Genome Biol. Evol.">
        <title>Comparative Genomics of a Bacterivorous Green Alga Reveals Evolutionary Causalities and Consequences of Phago-Mixotrophic Mode of Nutrition.</title>
        <authorList>
            <person name="Burns J.A."/>
            <person name="Paasch A."/>
            <person name="Narechania A."/>
            <person name="Kim E."/>
        </authorList>
    </citation>
    <scope>NUCLEOTIDE SEQUENCE [LARGE SCALE GENOMIC DNA]</scope>
    <source>
        <strain evidence="8">PLY_AMNH</strain>
    </source>
</reference>
<evidence type="ECO:0000256" key="3">
    <source>
        <dbReference type="ARBA" id="ARBA00022989"/>
    </source>
</evidence>
<dbReference type="SUPFAM" id="SSF81324">
    <property type="entry name" value="Voltage-gated potassium channels"/>
    <property type="match status" value="1"/>
</dbReference>
<evidence type="ECO:0000256" key="4">
    <source>
        <dbReference type="ARBA" id="ARBA00023136"/>
    </source>
</evidence>
<dbReference type="EMBL" id="LGRX02007258">
    <property type="protein sequence ID" value="KAK3275387.1"/>
    <property type="molecule type" value="Genomic_DNA"/>
</dbReference>
<evidence type="ECO:0000313" key="10">
    <source>
        <dbReference type="Proteomes" id="UP001190700"/>
    </source>
</evidence>
<comment type="subcellular location">
    <subcellularLocation>
        <location evidence="1">Membrane</location>
        <topology evidence="1">Multi-pass membrane protein</topology>
    </subcellularLocation>
</comment>
<proteinExistence type="predicted"/>
<feature type="domain" description="Ion transport" evidence="7">
    <location>
        <begin position="135"/>
        <end position="344"/>
    </location>
</feature>
<dbReference type="Pfam" id="PF00520">
    <property type="entry name" value="Ion_trans"/>
    <property type="match status" value="1"/>
</dbReference>
<evidence type="ECO:0000256" key="2">
    <source>
        <dbReference type="ARBA" id="ARBA00022692"/>
    </source>
</evidence>
<keyword evidence="4 6" id="KW-0472">Membrane</keyword>
<feature type="transmembrane region" description="Helical" evidence="6">
    <location>
        <begin position="202"/>
        <end position="223"/>
    </location>
</feature>
<feature type="region of interest" description="Disordered" evidence="5">
    <location>
        <begin position="553"/>
        <end position="599"/>
    </location>
</feature>